<dbReference type="InterPro" id="IPR053260">
    <property type="entry name" value="hnRNP"/>
</dbReference>
<evidence type="ECO:0000259" key="3">
    <source>
        <dbReference type="PROSITE" id="PS50102"/>
    </source>
</evidence>
<proteinExistence type="predicted"/>
<dbReference type="SMART" id="SM00360">
    <property type="entry name" value="RRM"/>
    <property type="match status" value="1"/>
</dbReference>
<dbReference type="InterPro" id="IPR000504">
    <property type="entry name" value="RRM_dom"/>
</dbReference>
<dbReference type="SUPFAM" id="SSF54928">
    <property type="entry name" value="RNA-binding domain, RBD"/>
    <property type="match status" value="1"/>
</dbReference>
<dbReference type="CDD" id="cd00590">
    <property type="entry name" value="RRM_SF"/>
    <property type="match status" value="1"/>
</dbReference>
<gene>
    <name evidence="4" type="ORF">PCOR1329_LOCUS38733</name>
</gene>
<evidence type="ECO:0000256" key="2">
    <source>
        <dbReference type="SAM" id="MobiDB-lite"/>
    </source>
</evidence>
<protein>
    <recommendedName>
        <fullName evidence="3">RRM domain-containing protein</fullName>
    </recommendedName>
</protein>
<feature type="region of interest" description="Disordered" evidence="2">
    <location>
        <begin position="99"/>
        <end position="174"/>
    </location>
</feature>
<dbReference type="InterPro" id="IPR035979">
    <property type="entry name" value="RBD_domain_sf"/>
</dbReference>
<sequence>MAEAAANGFGKAEAPAKPTAPGPYTPTIDQEKRALQNKLWELQKSGIDAKAKWWSFCKIHAEGNTDPKNHDVAFLQTFFESYEAGDIGIEEGCPFTAAKGGKDSGKGWGKDGGKAGGKDGGKGWGKDSGKGFGKDSGKGWGKDSGKGFGKDSGKGGKGGKGDKGGKSGGGKPNDCKIFVGGVPKGATEDELKAHFTYYGTVVECSMKYDDWGGFRGFAFVVFDNAASAQAVLADAANQTFKGKWIDCKNPASNTGDKGGSKGGDKGGKFDKGKGGGKFDKGGKGGGKFDKGGKGGGKFDKGGKGGKGGGWGGGKW</sequence>
<dbReference type="PANTHER" id="PTHR48035">
    <property type="entry name" value="HETEROGENEOUS NUCLEAR RIBONUCLEOPROTEIN 1"/>
    <property type="match status" value="1"/>
</dbReference>
<feature type="region of interest" description="Disordered" evidence="2">
    <location>
        <begin position="1"/>
        <end position="27"/>
    </location>
</feature>
<dbReference type="EMBL" id="CAUYUJ010014685">
    <property type="protein sequence ID" value="CAK0844682.1"/>
    <property type="molecule type" value="Genomic_DNA"/>
</dbReference>
<feature type="compositionally biased region" description="Basic and acidic residues" evidence="2">
    <location>
        <begin position="100"/>
        <end position="165"/>
    </location>
</feature>
<evidence type="ECO:0000313" key="5">
    <source>
        <dbReference type="Proteomes" id="UP001189429"/>
    </source>
</evidence>
<dbReference type="InterPro" id="IPR012677">
    <property type="entry name" value="Nucleotide-bd_a/b_plait_sf"/>
</dbReference>
<accession>A0ABN9TFZ1</accession>
<evidence type="ECO:0000313" key="4">
    <source>
        <dbReference type="EMBL" id="CAK0844682.1"/>
    </source>
</evidence>
<keyword evidence="5" id="KW-1185">Reference proteome</keyword>
<feature type="compositionally biased region" description="Gly residues" evidence="2">
    <location>
        <begin position="304"/>
        <end position="315"/>
    </location>
</feature>
<reference evidence="4" key="1">
    <citation type="submission" date="2023-10" db="EMBL/GenBank/DDBJ databases">
        <authorList>
            <person name="Chen Y."/>
            <person name="Shah S."/>
            <person name="Dougan E. K."/>
            <person name="Thang M."/>
            <person name="Chan C."/>
        </authorList>
    </citation>
    <scope>NUCLEOTIDE SEQUENCE [LARGE SCALE GENOMIC DNA]</scope>
</reference>
<dbReference type="Proteomes" id="UP001189429">
    <property type="component" value="Unassembled WGS sequence"/>
</dbReference>
<dbReference type="PANTHER" id="PTHR48035:SF2">
    <property type="entry name" value="RNA-BINDING REGION RNP-1 DOMAIN-CONTAINING PROTEIN"/>
    <property type="match status" value="1"/>
</dbReference>
<feature type="domain" description="RRM" evidence="3">
    <location>
        <begin position="175"/>
        <end position="252"/>
    </location>
</feature>
<evidence type="ECO:0000256" key="1">
    <source>
        <dbReference type="PROSITE-ProRule" id="PRU00176"/>
    </source>
</evidence>
<comment type="caution">
    <text evidence="4">The sequence shown here is derived from an EMBL/GenBank/DDBJ whole genome shotgun (WGS) entry which is preliminary data.</text>
</comment>
<feature type="region of interest" description="Disordered" evidence="2">
    <location>
        <begin position="246"/>
        <end position="315"/>
    </location>
</feature>
<dbReference type="Gene3D" id="3.30.70.330">
    <property type="match status" value="1"/>
</dbReference>
<dbReference type="Pfam" id="PF00076">
    <property type="entry name" value="RRM_1"/>
    <property type="match status" value="1"/>
</dbReference>
<name>A0ABN9TFZ1_9DINO</name>
<organism evidence="4 5">
    <name type="scientific">Prorocentrum cordatum</name>
    <dbReference type="NCBI Taxonomy" id="2364126"/>
    <lineage>
        <taxon>Eukaryota</taxon>
        <taxon>Sar</taxon>
        <taxon>Alveolata</taxon>
        <taxon>Dinophyceae</taxon>
        <taxon>Prorocentrales</taxon>
        <taxon>Prorocentraceae</taxon>
        <taxon>Prorocentrum</taxon>
    </lineage>
</organism>
<dbReference type="PROSITE" id="PS50102">
    <property type="entry name" value="RRM"/>
    <property type="match status" value="1"/>
</dbReference>
<feature type="compositionally biased region" description="Basic and acidic residues" evidence="2">
    <location>
        <begin position="258"/>
        <end position="302"/>
    </location>
</feature>
<keyword evidence="1" id="KW-0694">RNA-binding</keyword>